<organism evidence="2 3">
    <name type="scientific">Colwellia echini</name>
    <dbReference type="NCBI Taxonomy" id="1982103"/>
    <lineage>
        <taxon>Bacteria</taxon>
        <taxon>Pseudomonadati</taxon>
        <taxon>Pseudomonadota</taxon>
        <taxon>Gammaproteobacteria</taxon>
        <taxon>Alteromonadales</taxon>
        <taxon>Colwelliaceae</taxon>
        <taxon>Colwellia</taxon>
    </lineage>
</organism>
<evidence type="ECO:0000313" key="2">
    <source>
        <dbReference type="EMBL" id="TYK66252.1"/>
    </source>
</evidence>
<evidence type="ECO:0000256" key="1">
    <source>
        <dbReference type="SAM" id="Phobius"/>
    </source>
</evidence>
<comment type="caution">
    <text evidence="2">The sequence shown here is derived from an EMBL/GenBank/DDBJ whole genome shotgun (WGS) entry which is preliminary data.</text>
</comment>
<gene>
    <name evidence="2" type="ORF">CWS31_006550</name>
</gene>
<feature type="transmembrane region" description="Helical" evidence="1">
    <location>
        <begin position="7"/>
        <end position="28"/>
    </location>
</feature>
<reference evidence="2 3" key="1">
    <citation type="submission" date="2019-08" db="EMBL/GenBank/DDBJ databases">
        <title>Microbe sample from Colwellia echini.</title>
        <authorList>
            <person name="Christiansen L."/>
            <person name="Pathiraja D."/>
            <person name="Schultz-Johansen M."/>
            <person name="Choi I.-G."/>
            <person name="Stougaard P."/>
        </authorList>
    </citation>
    <scope>NUCLEOTIDE SEQUENCE [LARGE SCALE GENOMIC DNA]</scope>
    <source>
        <strain evidence="2 3">A3</strain>
    </source>
</reference>
<accession>A0ABY3MZ14</accession>
<dbReference type="Proteomes" id="UP000815846">
    <property type="component" value="Unassembled WGS sequence"/>
</dbReference>
<keyword evidence="3" id="KW-1185">Reference proteome</keyword>
<sequence>MNQNQQGFTLIELVVVIVILGILAVTAVPKYIDISTDAKIATLHAMKGALSSGTSMVHAKTIIEGKNQSTNPIVTGGDTILLNSGYPLANWNLAVRYVIGLNDVTPIGSNTCAEDWCGRSNSNTIPSGDVVQSLAVNSLKLSL</sequence>
<dbReference type="NCBIfam" id="TIGR02532">
    <property type="entry name" value="IV_pilin_GFxxxE"/>
    <property type="match status" value="1"/>
</dbReference>
<dbReference type="Gene3D" id="3.30.700.10">
    <property type="entry name" value="Glycoprotein, Type 4 Pilin"/>
    <property type="match status" value="1"/>
</dbReference>
<dbReference type="EMBL" id="PJAI02000005">
    <property type="protein sequence ID" value="TYK66252.1"/>
    <property type="molecule type" value="Genomic_DNA"/>
</dbReference>
<dbReference type="PROSITE" id="PS00409">
    <property type="entry name" value="PROKAR_NTER_METHYL"/>
    <property type="match status" value="1"/>
</dbReference>
<dbReference type="RefSeq" id="WP_148747709.1">
    <property type="nucleotide sequence ID" value="NZ_PJAI02000005.1"/>
</dbReference>
<keyword evidence="1" id="KW-0472">Membrane</keyword>
<name>A0ABY3MZ14_9GAMM</name>
<keyword evidence="1" id="KW-1133">Transmembrane helix</keyword>
<keyword evidence="1" id="KW-0812">Transmembrane</keyword>
<protein>
    <submittedName>
        <fullName evidence="2">Type II secretion system protein</fullName>
    </submittedName>
</protein>
<dbReference type="Pfam" id="PF07963">
    <property type="entry name" value="N_methyl"/>
    <property type="match status" value="1"/>
</dbReference>
<dbReference type="InterPro" id="IPR045584">
    <property type="entry name" value="Pilin-like"/>
</dbReference>
<evidence type="ECO:0000313" key="3">
    <source>
        <dbReference type="Proteomes" id="UP000815846"/>
    </source>
</evidence>
<proteinExistence type="predicted"/>
<dbReference type="SUPFAM" id="SSF54523">
    <property type="entry name" value="Pili subunits"/>
    <property type="match status" value="1"/>
</dbReference>
<dbReference type="InterPro" id="IPR012902">
    <property type="entry name" value="N_methyl_site"/>
</dbReference>